<name>A0A542Y7Q3_9MICO</name>
<comment type="caution">
    <text evidence="7">The sequence shown here is derived from an EMBL/GenBank/DDBJ whole genome shotgun (WGS) entry which is preliminary data.</text>
</comment>
<feature type="transmembrane region" description="Helical" evidence="6">
    <location>
        <begin position="622"/>
        <end position="644"/>
    </location>
</feature>
<feature type="transmembrane region" description="Helical" evidence="6">
    <location>
        <begin position="523"/>
        <end position="544"/>
    </location>
</feature>
<feature type="transmembrane region" description="Helical" evidence="6">
    <location>
        <begin position="592"/>
        <end position="610"/>
    </location>
</feature>
<accession>A0A542Y7Q3</accession>
<protein>
    <submittedName>
        <fullName evidence="7">Putative membrane protein</fullName>
    </submittedName>
</protein>
<reference evidence="7 8" key="1">
    <citation type="submission" date="2019-06" db="EMBL/GenBank/DDBJ databases">
        <title>Sequencing the genomes of 1000 actinobacteria strains.</title>
        <authorList>
            <person name="Klenk H.-P."/>
        </authorList>
    </citation>
    <scope>NUCLEOTIDE SEQUENCE [LARGE SCALE GENOMIC DNA]</scope>
    <source>
        <strain evidence="7 8">DSM 8803</strain>
    </source>
</reference>
<evidence type="ECO:0000256" key="1">
    <source>
        <dbReference type="ARBA" id="ARBA00004141"/>
    </source>
</evidence>
<keyword evidence="4 6" id="KW-0472">Membrane</keyword>
<dbReference type="RefSeq" id="WP_141887322.1">
    <property type="nucleotide sequence ID" value="NZ_BAAAUY010000011.1"/>
</dbReference>
<evidence type="ECO:0000256" key="6">
    <source>
        <dbReference type="SAM" id="Phobius"/>
    </source>
</evidence>
<gene>
    <name evidence="7" type="ORF">FB468_2147</name>
</gene>
<feature type="transmembrane region" description="Helical" evidence="6">
    <location>
        <begin position="12"/>
        <end position="37"/>
    </location>
</feature>
<organism evidence="7 8">
    <name type="scientific">Leucobacter komagatae</name>
    <dbReference type="NCBI Taxonomy" id="55969"/>
    <lineage>
        <taxon>Bacteria</taxon>
        <taxon>Bacillati</taxon>
        <taxon>Actinomycetota</taxon>
        <taxon>Actinomycetes</taxon>
        <taxon>Micrococcales</taxon>
        <taxon>Microbacteriaceae</taxon>
        <taxon>Leucobacter</taxon>
    </lineage>
</organism>
<proteinExistence type="predicted"/>
<dbReference type="InterPro" id="IPR011049">
    <property type="entry name" value="Serralysin-like_metalloprot_C"/>
</dbReference>
<evidence type="ECO:0000256" key="2">
    <source>
        <dbReference type="ARBA" id="ARBA00022692"/>
    </source>
</evidence>
<dbReference type="GO" id="GO:0016020">
    <property type="term" value="C:membrane"/>
    <property type="evidence" value="ECO:0007669"/>
    <property type="project" value="UniProtKB-SubCell"/>
</dbReference>
<feature type="transmembrane region" description="Helical" evidence="6">
    <location>
        <begin position="664"/>
        <end position="693"/>
    </location>
</feature>
<dbReference type="STRING" id="55969.SD72_15675"/>
<dbReference type="Gene3D" id="1.10.287.950">
    <property type="entry name" value="Methyl-accepting chemotaxis protein"/>
    <property type="match status" value="2"/>
</dbReference>
<dbReference type="SUPFAM" id="SSF101967">
    <property type="entry name" value="Adhesin YadA, collagen-binding domain"/>
    <property type="match status" value="2"/>
</dbReference>
<dbReference type="Proteomes" id="UP000319094">
    <property type="component" value="Unassembled WGS sequence"/>
</dbReference>
<feature type="region of interest" description="Disordered" evidence="5">
    <location>
        <begin position="77"/>
        <end position="104"/>
    </location>
</feature>
<keyword evidence="2 6" id="KW-0812">Transmembrane</keyword>
<keyword evidence="3 6" id="KW-1133">Transmembrane helix</keyword>
<dbReference type="PANTHER" id="PTHR43077">
    <property type="entry name" value="TRANSPORT PERMEASE YVFS-RELATED"/>
    <property type="match status" value="1"/>
</dbReference>
<sequence length="698" mass="68835">MTPALTPLRGKRISWTTMLGLVLVPLTVAGLFLWGLWNPSERLETVTAAVVNADEPVEVGGQLVPLGRVLAAELISGGSSGSDGSDDGTEDSGESASGDAAKPRQNFTWVLTDAEDAAAGLKDGRFATSITIPKNFSAAATSLSDGPEGARTATIEIAESTQGRLLDTALSGIVTQTATRVLNQQLGEQFVGNVFVGMSSLHDGVSEAADGADKLADGGKQLADGTTELAAGTTGLATGVQELSGGAQQLAGGASQLAAGTQELAAGATGLEGAAAGLAGGAAELAQGTRDSATGGASLADGVEQYTGLVNSVLEPIIAGAGQALEPLQQLRATIEALPDELFPPEYPKANLLATVDQAIAEVQAAADGSDASQLVQLRNAGADLASGARASANGQAELATGAENFAAGVGEFAGGMSAFSGGVSQLAGQAPALADGANQLAGGVSQVATGAGELADGAGKLAEGADAAAKGTKTLASGLDEAASQIPNYTEDERKVMAETAVEAVKAEGGSDELFNSSGVPLFAGIALWAGALAAFLVLSPLWSRTREAAKGVFAITLRSALPAVLLGAAQGAIAGIVLPLALRYTFGQGVGFFGLAVLAGVAFALIVQGLSARFGGFGRFLAFALLVVAFTVGIVSTVPGLLSAVGDASPIGAAFTGFQALAAGVSGAGGAAALLALWGAAGVALTAWAVARERRA</sequence>
<evidence type="ECO:0000256" key="3">
    <source>
        <dbReference type="ARBA" id="ARBA00022989"/>
    </source>
</evidence>
<dbReference type="NCBIfam" id="TIGR03057">
    <property type="entry name" value="xxxLxxG_by_4"/>
    <property type="match status" value="7"/>
</dbReference>
<keyword evidence="8" id="KW-1185">Reference proteome</keyword>
<dbReference type="EMBL" id="VFON01000001">
    <property type="protein sequence ID" value="TQL44101.1"/>
    <property type="molecule type" value="Genomic_DNA"/>
</dbReference>
<evidence type="ECO:0000256" key="5">
    <source>
        <dbReference type="SAM" id="MobiDB-lite"/>
    </source>
</evidence>
<dbReference type="AlphaFoldDB" id="A0A542Y7Q3"/>
<comment type="subcellular location">
    <subcellularLocation>
        <location evidence="1">Membrane</location>
        <topology evidence="1">Multi-pass membrane protein</topology>
    </subcellularLocation>
</comment>
<dbReference type="OrthoDB" id="9811483at2"/>
<evidence type="ECO:0000313" key="7">
    <source>
        <dbReference type="EMBL" id="TQL44101.1"/>
    </source>
</evidence>
<dbReference type="InterPro" id="IPR023908">
    <property type="entry name" value="xxxLxxG_rpt"/>
</dbReference>
<dbReference type="PANTHER" id="PTHR43077:SF10">
    <property type="entry name" value="TRANSPORT PERMEASE PROTEIN"/>
    <property type="match status" value="1"/>
</dbReference>
<evidence type="ECO:0000313" key="8">
    <source>
        <dbReference type="Proteomes" id="UP000319094"/>
    </source>
</evidence>
<evidence type="ECO:0000256" key="4">
    <source>
        <dbReference type="ARBA" id="ARBA00023136"/>
    </source>
</evidence>
<feature type="transmembrane region" description="Helical" evidence="6">
    <location>
        <begin position="565"/>
        <end position="586"/>
    </location>
</feature>
<feature type="compositionally biased region" description="Acidic residues" evidence="5">
    <location>
        <begin position="84"/>
        <end position="93"/>
    </location>
</feature>
<dbReference type="InterPro" id="IPR051328">
    <property type="entry name" value="T7SS_ABC-Transporter"/>
</dbReference>